<evidence type="ECO:0000256" key="1">
    <source>
        <dbReference type="SAM" id="MobiDB-lite"/>
    </source>
</evidence>
<dbReference type="Proteomes" id="UP000002037">
    <property type="component" value="Unassembled WGS sequence"/>
</dbReference>
<organism evidence="3 4">
    <name type="scientific">Candida tropicalis (strain ATCC MYA-3404 / T1)</name>
    <name type="common">Yeast</name>
    <dbReference type="NCBI Taxonomy" id="294747"/>
    <lineage>
        <taxon>Eukaryota</taxon>
        <taxon>Fungi</taxon>
        <taxon>Dikarya</taxon>
        <taxon>Ascomycota</taxon>
        <taxon>Saccharomycotina</taxon>
        <taxon>Pichiomycetes</taxon>
        <taxon>Debaryomycetaceae</taxon>
        <taxon>Candida/Lodderomyces clade</taxon>
        <taxon>Candida</taxon>
    </lineage>
</organism>
<dbReference type="InterPro" id="IPR036864">
    <property type="entry name" value="Zn2-C6_fun-type_DNA-bd_sf"/>
</dbReference>
<name>C5M1Y3_CANTT</name>
<feature type="region of interest" description="Disordered" evidence="1">
    <location>
        <begin position="1"/>
        <end position="69"/>
    </location>
</feature>
<feature type="region of interest" description="Disordered" evidence="1">
    <location>
        <begin position="408"/>
        <end position="465"/>
    </location>
</feature>
<dbReference type="GO" id="GO:0008270">
    <property type="term" value="F:zinc ion binding"/>
    <property type="evidence" value="ECO:0007669"/>
    <property type="project" value="InterPro"/>
</dbReference>
<evidence type="ECO:0000259" key="2">
    <source>
        <dbReference type="PROSITE" id="PS50048"/>
    </source>
</evidence>
<feature type="compositionally biased region" description="Polar residues" evidence="1">
    <location>
        <begin position="432"/>
        <end position="442"/>
    </location>
</feature>
<feature type="region of interest" description="Disordered" evidence="1">
    <location>
        <begin position="95"/>
        <end position="148"/>
    </location>
</feature>
<dbReference type="Pfam" id="PF00172">
    <property type="entry name" value="Zn_clus"/>
    <property type="match status" value="1"/>
</dbReference>
<proteinExistence type="predicted"/>
<evidence type="ECO:0000313" key="4">
    <source>
        <dbReference type="Proteomes" id="UP000002037"/>
    </source>
</evidence>
<protein>
    <recommendedName>
        <fullName evidence="2">Zn(2)-C6 fungal-type domain-containing protein</fullName>
    </recommendedName>
</protein>
<feature type="compositionally biased region" description="Polar residues" evidence="1">
    <location>
        <begin position="505"/>
        <end position="522"/>
    </location>
</feature>
<dbReference type="CDD" id="cd00067">
    <property type="entry name" value="GAL4"/>
    <property type="match status" value="1"/>
</dbReference>
<dbReference type="VEuPathDB" id="FungiDB:CTRG_00072"/>
<dbReference type="PROSITE" id="PS00463">
    <property type="entry name" value="ZN2_CY6_FUNGAL_1"/>
    <property type="match status" value="1"/>
</dbReference>
<dbReference type="GO" id="GO:0000981">
    <property type="term" value="F:DNA-binding transcription factor activity, RNA polymerase II-specific"/>
    <property type="evidence" value="ECO:0007669"/>
    <property type="project" value="InterPro"/>
</dbReference>
<feature type="domain" description="Zn(2)-C6 fungal-type" evidence="2">
    <location>
        <begin position="149"/>
        <end position="179"/>
    </location>
</feature>
<dbReference type="GeneID" id="8297245"/>
<feature type="compositionally biased region" description="Low complexity" evidence="1">
    <location>
        <begin position="95"/>
        <end position="122"/>
    </location>
</feature>
<dbReference type="PANTHER" id="PTHR47657:SF7">
    <property type="entry name" value="STEROL REGULATORY ELEMENT-BINDING PROTEIN ECM22"/>
    <property type="match status" value="1"/>
</dbReference>
<feature type="compositionally biased region" description="Low complexity" evidence="1">
    <location>
        <begin position="298"/>
        <end position="348"/>
    </location>
</feature>
<feature type="compositionally biased region" description="Low complexity" evidence="1">
    <location>
        <begin position="443"/>
        <end position="460"/>
    </location>
</feature>
<feature type="compositionally biased region" description="Low complexity" evidence="1">
    <location>
        <begin position="408"/>
        <end position="424"/>
    </location>
</feature>
<feature type="compositionally biased region" description="Basic residues" evidence="1">
    <location>
        <begin position="134"/>
        <end position="146"/>
    </location>
</feature>
<dbReference type="PROSITE" id="PS50048">
    <property type="entry name" value="ZN2_CY6_FUNGAL_2"/>
    <property type="match status" value="1"/>
</dbReference>
<dbReference type="InterPro" id="IPR001138">
    <property type="entry name" value="Zn2Cys6_DnaBD"/>
</dbReference>
<dbReference type="OrthoDB" id="1924260at2759"/>
<dbReference type="PANTHER" id="PTHR47657">
    <property type="entry name" value="STEROL REGULATORY ELEMENT-BINDING PROTEIN ECM22"/>
    <property type="match status" value="1"/>
</dbReference>
<keyword evidence="4" id="KW-1185">Reference proteome</keyword>
<feature type="region of interest" description="Disordered" evidence="1">
    <location>
        <begin position="502"/>
        <end position="629"/>
    </location>
</feature>
<reference evidence="3 4" key="1">
    <citation type="journal article" date="2009" name="Nature">
        <title>Evolution of pathogenicity and sexual reproduction in eight Candida genomes.</title>
        <authorList>
            <person name="Butler G."/>
            <person name="Rasmussen M.D."/>
            <person name="Lin M.F."/>
            <person name="Santos M.A."/>
            <person name="Sakthikumar S."/>
            <person name="Munro C.A."/>
            <person name="Rheinbay E."/>
            <person name="Grabherr M."/>
            <person name="Forche A."/>
            <person name="Reedy J.L."/>
            <person name="Agrafioti I."/>
            <person name="Arnaud M.B."/>
            <person name="Bates S."/>
            <person name="Brown A.J."/>
            <person name="Brunke S."/>
            <person name="Costanzo M.C."/>
            <person name="Fitzpatrick D.A."/>
            <person name="de Groot P.W."/>
            <person name="Harris D."/>
            <person name="Hoyer L.L."/>
            <person name="Hube B."/>
            <person name="Klis F.M."/>
            <person name="Kodira C."/>
            <person name="Lennard N."/>
            <person name="Logue M.E."/>
            <person name="Martin R."/>
            <person name="Neiman A.M."/>
            <person name="Nikolaou E."/>
            <person name="Quail M.A."/>
            <person name="Quinn J."/>
            <person name="Santos M.C."/>
            <person name="Schmitzberger F.F."/>
            <person name="Sherlock G."/>
            <person name="Shah P."/>
            <person name="Silverstein K.A."/>
            <person name="Skrzypek M.S."/>
            <person name="Soll D."/>
            <person name="Staggs R."/>
            <person name="Stansfield I."/>
            <person name="Stumpf M.P."/>
            <person name="Sudbery P.E."/>
            <person name="Srikantha T."/>
            <person name="Zeng Q."/>
            <person name="Berman J."/>
            <person name="Berriman M."/>
            <person name="Heitman J."/>
            <person name="Gow N.A."/>
            <person name="Lorenz M.C."/>
            <person name="Birren B.W."/>
            <person name="Kellis M."/>
            <person name="Cuomo C.A."/>
        </authorList>
    </citation>
    <scope>NUCLEOTIDE SEQUENCE [LARGE SCALE GENOMIC DNA]</scope>
    <source>
        <strain evidence="4">ATCC MYA-3404 / T1</strain>
    </source>
</reference>
<dbReference type="AlphaFoldDB" id="C5M1Y3"/>
<dbReference type="KEGG" id="ctp:CTRG_00072"/>
<dbReference type="SUPFAM" id="SSF57701">
    <property type="entry name" value="Zn2/Cys6 DNA-binding domain"/>
    <property type="match status" value="1"/>
</dbReference>
<dbReference type="Gene3D" id="4.10.240.10">
    <property type="entry name" value="Zn(2)-C6 fungal-type DNA-binding domain"/>
    <property type="match status" value="1"/>
</dbReference>
<dbReference type="eggNOG" id="ENOG502SJNF">
    <property type="taxonomic scope" value="Eukaryota"/>
</dbReference>
<evidence type="ECO:0000313" key="3">
    <source>
        <dbReference type="EMBL" id="EER35333.1"/>
    </source>
</evidence>
<dbReference type="STRING" id="294747.C5M1Y3"/>
<feature type="region of interest" description="Disordered" evidence="1">
    <location>
        <begin position="295"/>
        <end position="366"/>
    </location>
</feature>
<sequence>MMDIYHKALKNPDPPKKAPSTNKSPPDYHQVQPPPPPMPISLSQPQQQGQPMTLPPLQPGPSSNTSTSAPAYLSHLTSIHQQAQVQQPQQLNYSYTTHNSSTNSSNSNSTNSSNTTNNSTTSGSDSQLKDSVMKKKKNSRRKHRNSHLGCGTCKKRRIKCDETLPACLNCLKGKLHCAYLNLDNNARNALRIAQYNQNIRQEKLDSNGKFIDESRSTTSGNGAGVNNIIPQPGMMSAQHGQPIAMAPGSAALPAYPLSAAPGASVLAPNMSMSAAAAAASSANLSPFINSVIAPGIQPPQNNTSSSPQTNSTNSTAGTVRTPPQQQQTQPPPTQGQQPPQQQQQQQQPATMTHIPPGHIPSPQIVQSPYGPLVPVLTQTGSVVYAPTSTLSAQPTPMITTALAPQPITIQQQQQQGHPGQPAIQTLPPPIPQQGNAQSTILTPQPQVPSSQPLSNPSSVPHLSPILSQQPSVVPITSNAGSVANIASHNIRLSADKNEAARKSEISSNILPPINTNRSNSIDGKSPTQTSATTNSTTTEKSPITLPSIPKITSPTNNDNDDNNNNNNNNIKKHSISTTSPLLKEEKYDSDSNNVKLPSINVLKREASKSPPNNSSTMEEEKVSISKLIS</sequence>
<gene>
    <name evidence="3" type="ORF">CTRG_00072</name>
</gene>
<dbReference type="RefSeq" id="XP_002545291.1">
    <property type="nucleotide sequence ID" value="XM_002545245.1"/>
</dbReference>
<accession>C5M1Y3</accession>
<feature type="compositionally biased region" description="Polar residues" evidence="1">
    <location>
        <begin position="60"/>
        <end position="69"/>
    </location>
</feature>
<dbReference type="HOGENOM" id="CLU_503973_0_0_1"/>
<feature type="compositionally biased region" description="Low complexity" evidence="1">
    <location>
        <begin position="525"/>
        <end position="544"/>
    </location>
</feature>
<dbReference type="SMART" id="SM00066">
    <property type="entry name" value="GAL4"/>
    <property type="match status" value="1"/>
</dbReference>
<dbReference type="InterPro" id="IPR052400">
    <property type="entry name" value="Zn2-C6_fungal_TF"/>
</dbReference>
<dbReference type="EMBL" id="GG692395">
    <property type="protein sequence ID" value="EER35333.1"/>
    <property type="molecule type" value="Genomic_DNA"/>
</dbReference>